<gene>
    <name evidence="2" type="ORF">AVDCRST_MAG20-2177</name>
</gene>
<evidence type="ECO:0000313" key="2">
    <source>
        <dbReference type="EMBL" id="CAA9247578.1"/>
    </source>
</evidence>
<reference evidence="2" key="1">
    <citation type="submission" date="2020-02" db="EMBL/GenBank/DDBJ databases">
        <authorList>
            <person name="Meier V. D."/>
        </authorList>
    </citation>
    <scope>NUCLEOTIDE SEQUENCE</scope>
    <source>
        <strain evidence="2">AVDCRST_MAG20</strain>
    </source>
</reference>
<feature type="compositionally biased region" description="Basic residues" evidence="1">
    <location>
        <begin position="98"/>
        <end position="114"/>
    </location>
</feature>
<dbReference type="EMBL" id="CADCSY010000092">
    <property type="protein sequence ID" value="CAA9247578.1"/>
    <property type="molecule type" value="Genomic_DNA"/>
</dbReference>
<organism evidence="2">
    <name type="scientific">uncultured Acidimicrobiales bacterium</name>
    <dbReference type="NCBI Taxonomy" id="310071"/>
    <lineage>
        <taxon>Bacteria</taxon>
        <taxon>Bacillati</taxon>
        <taxon>Actinomycetota</taxon>
        <taxon>Acidimicrobiia</taxon>
        <taxon>Acidimicrobiales</taxon>
        <taxon>environmental samples</taxon>
    </lineage>
</organism>
<accession>A0A6J4ID15</accession>
<feature type="compositionally biased region" description="Basic residues" evidence="1">
    <location>
        <begin position="34"/>
        <end position="45"/>
    </location>
</feature>
<feature type="compositionally biased region" description="Gly residues" evidence="1">
    <location>
        <begin position="347"/>
        <end position="366"/>
    </location>
</feature>
<feature type="compositionally biased region" description="Basic residues" evidence="1">
    <location>
        <begin position="294"/>
        <end position="314"/>
    </location>
</feature>
<name>A0A6J4ID15_9ACTN</name>
<proteinExistence type="predicted"/>
<evidence type="ECO:0000256" key="1">
    <source>
        <dbReference type="SAM" id="MobiDB-lite"/>
    </source>
</evidence>
<protein>
    <submittedName>
        <fullName evidence="2">Uncharacterized protein</fullName>
    </submittedName>
</protein>
<feature type="non-terminal residue" evidence="2">
    <location>
        <position position="1"/>
    </location>
</feature>
<feature type="compositionally biased region" description="Low complexity" evidence="1">
    <location>
        <begin position="77"/>
        <end position="94"/>
    </location>
</feature>
<feature type="compositionally biased region" description="Basic residues" evidence="1">
    <location>
        <begin position="153"/>
        <end position="173"/>
    </location>
</feature>
<feature type="compositionally biased region" description="Low complexity" evidence="1">
    <location>
        <begin position="9"/>
        <end position="30"/>
    </location>
</feature>
<feature type="non-terminal residue" evidence="2">
    <location>
        <position position="366"/>
    </location>
</feature>
<dbReference type="AlphaFoldDB" id="A0A6J4ID15"/>
<feature type="compositionally biased region" description="Basic residues" evidence="1">
    <location>
        <begin position="275"/>
        <end position="285"/>
    </location>
</feature>
<sequence length="366" mass="39391">GRRRGGGRARTFTARGRDAAPPARAAPARGRGSGVRRRPAPRRRPLGGPGAGPGHDRARARLLAAPRGLEPRELRARVPGRAPRPARRQGAAGDRGVHGCRQHRPRRGRVRHRGHLGDARVLGLPAPGDHPARARHRRLEHLRQARPPGRGPGTRRARRWDHHGVGGRRRRRCREPGGCCRGPGDPPPQRGGGPQDRGRRRPRRERAAPHRPPPTGDGLGRGGGRLQVVHHRPAPGALGPAHDRHPGEPPLAVRGPVAVAPPRGRLGGRGVVGGRARRLRLRTARQRAADHPRWPRRRGARTHRCARRRRRRAGARPGGRPRLPGDHLPPADPRGRPLAPPLAPEAGPGGPARSGRGGGAVELGAV</sequence>
<feature type="region of interest" description="Disordered" evidence="1">
    <location>
        <begin position="1"/>
        <end position="366"/>
    </location>
</feature>